<evidence type="ECO:0000256" key="3">
    <source>
        <dbReference type="SAM" id="MobiDB-lite"/>
    </source>
</evidence>
<evidence type="ECO:0000256" key="4">
    <source>
        <dbReference type="SAM" id="Phobius"/>
    </source>
</evidence>
<accession>A0A941EI03</accession>
<dbReference type="SUPFAM" id="SSF49899">
    <property type="entry name" value="Concanavalin A-like lectins/glucanases"/>
    <property type="match status" value="1"/>
</dbReference>
<keyword evidence="7" id="KW-1185">Reference proteome</keyword>
<keyword evidence="4" id="KW-0472">Membrane</keyword>
<feature type="compositionally biased region" description="Basic and acidic residues" evidence="3">
    <location>
        <begin position="1"/>
        <end position="23"/>
    </location>
</feature>
<dbReference type="AlphaFoldDB" id="A0A941EI03"/>
<name>A0A941EI03_9ACTN</name>
<dbReference type="Pfam" id="PF13385">
    <property type="entry name" value="Laminin_G_3"/>
    <property type="match status" value="1"/>
</dbReference>
<comment type="caution">
    <text evidence="6">The sequence shown here is derived from an EMBL/GenBank/DDBJ whole genome shotgun (WGS) entry which is preliminary data.</text>
</comment>
<keyword evidence="4" id="KW-0812">Transmembrane</keyword>
<dbReference type="Proteomes" id="UP000675781">
    <property type="component" value="Unassembled WGS sequence"/>
</dbReference>
<keyword evidence="1" id="KW-0732">Signal</keyword>
<dbReference type="RefSeq" id="WP_212526361.1">
    <property type="nucleotide sequence ID" value="NZ_JAGSOG010000003.1"/>
</dbReference>
<reference evidence="6" key="1">
    <citation type="submission" date="2021-04" db="EMBL/GenBank/DDBJ databases">
        <title>Genome based classification of Actinospica acidithermotolerans sp. nov., an actinobacterium isolated from an Indonesian hot spring.</title>
        <authorList>
            <person name="Kusuma A.B."/>
            <person name="Putra K.E."/>
            <person name="Nafisah S."/>
            <person name="Loh J."/>
            <person name="Nouioui I."/>
            <person name="Goodfellow M."/>
        </authorList>
    </citation>
    <scope>NUCLEOTIDE SEQUENCE</scope>
    <source>
        <strain evidence="6">CSCA 57</strain>
    </source>
</reference>
<evidence type="ECO:0000256" key="1">
    <source>
        <dbReference type="ARBA" id="ARBA00022729"/>
    </source>
</evidence>
<keyword evidence="4" id="KW-1133">Transmembrane helix</keyword>
<dbReference type="InterPro" id="IPR006558">
    <property type="entry name" value="LamG-like"/>
</dbReference>
<protein>
    <submittedName>
        <fullName evidence="6">LamG domain-containing protein</fullName>
    </submittedName>
</protein>
<organism evidence="6 7">
    <name type="scientific">Actinospica durhamensis</name>
    <dbReference type="NCBI Taxonomy" id="1508375"/>
    <lineage>
        <taxon>Bacteria</taxon>
        <taxon>Bacillati</taxon>
        <taxon>Actinomycetota</taxon>
        <taxon>Actinomycetes</taxon>
        <taxon>Catenulisporales</taxon>
        <taxon>Actinospicaceae</taxon>
        <taxon>Actinospica</taxon>
    </lineage>
</organism>
<dbReference type="EMBL" id="JAGSOG010000003">
    <property type="protein sequence ID" value="MBR7831827.1"/>
    <property type="molecule type" value="Genomic_DNA"/>
</dbReference>
<evidence type="ECO:0000313" key="7">
    <source>
        <dbReference type="Proteomes" id="UP000675781"/>
    </source>
</evidence>
<keyword evidence="2" id="KW-1015">Disulfide bond</keyword>
<dbReference type="Gene3D" id="2.60.120.200">
    <property type="match status" value="1"/>
</dbReference>
<evidence type="ECO:0000256" key="2">
    <source>
        <dbReference type="ARBA" id="ARBA00023157"/>
    </source>
</evidence>
<sequence>MVRDRRTDPEQPKRFVWESDDARSAPAPRVRRTVRHGRALVAVAVIVPLAGGAAGLVAYQGGHAPTVNAADAGQATLPLRTASTRPAVSPSPSAKPSPSPSADPAESPSKRLTPSAPKAPESVVTVVKTAPVVTHVVTATASAPKPIGDWPLNHSAADTAGSHDGSTYNVSWDGAAAVFAGSTDSYMGTSGPVLDTASGHSFTVSAWVYLTSDPTAPQYAATVVSQGAGVDSGFYLQYLLVCNCWAFSRVATNTVNPTGIHAQAADTAKLDAWTHLVGVYDGSNGNMSLYVNGAWQSTVNDPTPFASSGDLMVGGAVYNSQASDAFHGLVGDVEVFDVALSTSEASGGF</sequence>
<evidence type="ECO:0000313" key="6">
    <source>
        <dbReference type="EMBL" id="MBR7831827.1"/>
    </source>
</evidence>
<evidence type="ECO:0000259" key="5">
    <source>
        <dbReference type="SMART" id="SM00560"/>
    </source>
</evidence>
<feature type="transmembrane region" description="Helical" evidence="4">
    <location>
        <begin position="39"/>
        <end position="59"/>
    </location>
</feature>
<feature type="domain" description="LamG-like jellyroll fold" evidence="5">
    <location>
        <begin position="200"/>
        <end position="343"/>
    </location>
</feature>
<dbReference type="InterPro" id="IPR013320">
    <property type="entry name" value="ConA-like_dom_sf"/>
</dbReference>
<feature type="region of interest" description="Disordered" evidence="3">
    <location>
        <begin position="83"/>
        <end position="122"/>
    </location>
</feature>
<gene>
    <name evidence="6" type="ORF">KDL01_01060</name>
</gene>
<dbReference type="SMART" id="SM00560">
    <property type="entry name" value="LamGL"/>
    <property type="match status" value="1"/>
</dbReference>
<proteinExistence type="predicted"/>
<feature type="region of interest" description="Disordered" evidence="3">
    <location>
        <begin position="1"/>
        <end position="30"/>
    </location>
</feature>